<feature type="region of interest" description="Disordered" evidence="1">
    <location>
        <begin position="350"/>
        <end position="374"/>
    </location>
</feature>
<dbReference type="PROSITE" id="PS51318">
    <property type="entry name" value="TAT"/>
    <property type="match status" value="1"/>
</dbReference>
<gene>
    <name evidence="2" type="ORF">C479_06741</name>
</gene>
<dbReference type="InterPro" id="IPR006311">
    <property type="entry name" value="TAT_signal"/>
</dbReference>
<dbReference type="RefSeq" id="WP_007699780.1">
    <property type="nucleotide sequence ID" value="NZ_AOIQ01000012.1"/>
</dbReference>
<accession>M0BL18</accession>
<evidence type="ECO:0000313" key="2">
    <source>
        <dbReference type="EMBL" id="ELZ11540.1"/>
    </source>
</evidence>
<dbReference type="OrthoDB" id="248642at2157"/>
<keyword evidence="3" id="KW-1185">Reference proteome</keyword>
<dbReference type="AlphaFoldDB" id="M0BL18"/>
<comment type="caution">
    <text evidence="2">The sequence shown here is derived from an EMBL/GenBank/DDBJ whole genome shotgun (WGS) entry which is preliminary data.</text>
</comment>
<evidence type="ECO:0000256" key="1">
    <source>
        <dbReference type="SAM" id="MobiDB-lite"/>
    </source>
</evidence>
<dbReference type="Proteomes" id="UP000011560">
    <property type="component" value="Unassembled WGS sequence"/>
</dbReference>
<organism evidence="2 3">
    <name type="scientific">Halovivax asiaticus JCM 14624</name>
    <dbReference type="NCBI Taxonomy" id="1227490"/>
    <lineage>
        <taxon>Archaea</taxon>
        <taxon>Methanobacteriati</taxon>
        <taxon>Methanobacteriota</taxon>
        <taxon>Stenosarchaea group</taxon>
        <taxon>Halobacteria</taxon>
        <taxon>Halobacteriales</taxon>
        <taxon>Natrialbaceae</taxon>
        <taxon>Halovivax</taxon>
    </lineage>
</organism>
<sequence length="374" mass="39134">MPTPRSRRAFLATASLAALAGCLDDGMLDSTDNDETSPARPPGVSDETLDDPEALFSAHEDRLRSGGFELELDMQESASDDGRSSTDYDVTVESGPDGDPLRLSATIEREGTTETIDGWYTGSQSITRYEVSEEPRYEVTERRSDPLSEFVQPGFLFGSFESGAFTVDAADERAGETQTTLVADDLTENANSADDLASATLVADERGVIHRASATLTAPGGSIEYEIGAVGGVDPAEPSWVESVPDSAFDDVAVDVDPITDGEALELESSGDDPVPAGTTVTVDDAEETYRGTIETQLASGERVYLSIQDGALEATSTRPASVDEPFESSISVRVVTSGGVGLANVSMAWGSDGTGAGTGASGDSSNSRHNDES</sequence>
<reference evidence="2 3" key="1">
    <citation type="journal article" date="2014" name="PLoS Genet.">
        <title>Phylogenetically driven sequencing of extremely halophilic archaea reveals strategies for static and dynamic osmo-response.</title>
        <authorList>
            <person name="Becker E.A."/>
            <person name="Seitzer P.M."/>
            <person name="Tritt A."/>
            <person name="Larsen D."/>
            <person name="Krusor M."/>
            <person name="Yao A.I."/>
            <person name="Wu D."/>
            <person name="Madern D."/>
            <person name="Eisen J.A."/>
            <person name="Darling A.E."/>
            <person name="Facciotti M.T."/>
        </authorList>
    </citation>
    <scope>NUCLEOTIDE SEQUENCE [LARGE SCALE GENOMIC DNA]</scope>
    <source>
        <strain evidence="2 3">JCM 14624</strain>
    </source>
</reference>
<dbReference type="EMBL" id="AOIQ01000012">
    <property type="protein sequence ID" value="ELZ11540.1"/>
    <property type="molecule type" value="Genomic_DNA"/>
</dbReference>
<dbReference type="STRING" id="1227490.C479_06741"/>
<feature type="region of interest" description="Disordered" evidence="1">
    <location>
        <begin position="24"/>
        <end position="103"/>
    </location>
</feature>
<dbReference type="PROSITE" id="PS51257">
    <property type="entry name" value="PROKAR_LIPOPROTEIN"/>
    <property type="match status" value="1"/>
</dbReference>
<proteinExistence type="predicted"/>
<evidence type="ECO:0000313" key="3">
    <source>
        <dbReference type="Proteomes" id="UP000011560"/>
    </source>
</evidence>
<name>M0BL18_9EURY</name>
<protein>
    <submittedName>
        <fullName evidence="2">Uncharacterized protein</fullName>
    </submittedName>
</protein>